<sequence length="37" mass="3997">MEGTILRENGSYAALVAADEELWTGPPVELADATHRL</sequence>
<dbReference type="Proteomes" id="UP000049023">
    <property type="component" value="Unassembled WGS sequence"/>
</dbReference>
<accession>A0A655AQK5</accession>
<dbReference type="EMBL" id="CNFU01002184">
    <property type="protein sequence ID" value="CKU11691.1"/>
    <property type="molecule type" value="Genomic_DNA"/>
</dbReference>
<proteinExistence type="predicted"/>
<evidence type="ECO:0000313" key="1">
    <source>
        <dbReference type="EMBL" id="CKU11691.1"/>
    </source>
</evidence>
<organism evidence="1 2">
    <name type="scientific">Mycobacterium tuberculosis</name>
    <dbReference type="NCBI Taxonomy" id="1773"/>
    <lineage>
        <taxon>Bacteria</taxon>
        <taxon>Bacillati</taxon>
        <taxon>Actinomycetota</taxon>
        <taxon>Actinomycetes</taxon>
        <taxon>Mycobacteriales</taxon>
        <taxon>Mycobacteriaceae</taxon>
        <taxon>Mycobacterium</taxon>
        <taxon>Mycobacterium tuberculosis complex</taxon>
    </lineage>
</organism>
<dbReference type="AlphaFoldDB" id="A0A655AQK5"/>
<protein>
    <submittedName>
        <fullName evidence="1">Uncharacterized protein</fullName>
    </submittedName>
</protein>
<evidence type="ECO:0000313" key="2">
    <source>
        <dbReference type="Proteomes" id="UP000049023"/>
    </source>
</evidence>
<reference evidence="1 2" key="1">
    <citation type="submission" date="2015-03" db="EMBL/GenBank/DDBJ databases">
        <authorList>
            <consortium name="Pathogen Informatics"/>
        </authorList>
    </citation>
    <scope>NUCLEOTIDE SEQUENCE [LARGE SCALE GENOMIC DNA]</scope>
    <source>
        <strain evidence="1 2">Bir 187</strain>
    </source>
</reference>
<name>A0A655AQK5_MYCTX</name>
<gene>
    <name evidence="1" type="ORF">ERS027661_04923</name>
</gene>